<feature type="compositionally biased region" description="Polar residues" evidence="1">
    <location>
        <begin position="242"/>
        <end position="261"/>
    </location>
</feature>
<proteinExistence type="predicted"/>
<dbReference type="VEuPathDB" id="PlasmoDB:PVPAM_000034800"/>
<organism evidence="3 4">
    <name type="scientific">Plasmodium vivax</name>
    <name type="common">malaria parasite P. vivax</name>
    <dbReference type="NCBI Taxonomy" id="5855"/>
    <lineage>
        <taxon>Eukaryota</taxon>
        <taxon>Sar</taxon>
        <taxon>Alveolata</taxon>
        <taxon>Apicomplexa</taxon>
        <taxon>Aconoidasida</taxon>
        <taxon>Haemosporida</taxon>
        <taxon>Plasmodiidae</taxon>
        <taxon>Plasmodium</taxon>
        <taxon>Plasmodium (Plasmodium)</taxon>
    </lineage>
</organism>
<dbReference type="VEuPathDB" id="PlasmoDB:PVP01_0002140"/>
<feature type="region of interest" description="Disordered" evidence="1">
    <location>
        <begin position="202"/>
        <end position="261"/>
    </location>
</feature>
<sequence length="492" mass="54072">MLGRRNPAHNSAFDIYRRFYSNDCTQKYNKYKNEIEQKISVFKKRKSTNFKEWDTINKFIIDKNNEIKDCVSKKYVSIDYYGDPDIKNFSEICTSDGKCNNGNTQVKKSPATKTGKRETCKRGTNCGNQIPSAGAETITLQRRPPAKNTIRVSSPMPDPKNQGQKDTAGQESKNADVSTQPQQSITNPAPPVVAEVEVPGKSVNLGSSSSEENQAKTQHLIVSKPSQENVLGTAPRDHPVETITNGESGRGNSSEVSDSDKNTLTTKLLDNQSLSDNPLNQQNTVGKLNLCRDCTLQANAQHNVDTAIVVEDVPPQGNTVERDPTDAAANGLVLVDVGPLEQHKDVTTTGIKHLSGGCDNIGVPYAHNEDSPDRTHCNEGTSDQEPHSKTISSKGENIESFNDNSNIIDTLKEFFEVISNKDHIIKASAPMGIVMLLGLLFKFTPLLRVLTKKNRKKGAGIIEELNSVVQEPSIMDDERSIPFSYGAFEYSS</sequence>
<dbReference type="AlphaFoldDB" id="A0A1G4ECW3"/>
<evidence type="ECO:0008006" key="5">
    <source>
        <dbReference type="Google" id="ProtNLM"/>
    </source>
</evidence>
<accession>A0A1G4ECW3</accession>
<reference evidence="3 4" key="1">
    <citation type="submission" date="2016-07" db="EMBL/GenBank/DDBJ databases">
        <authorList>
            <consortium name="Pathogen Informatics"/>
        </authorList>
    </citation>
    <scope>NUCLEOTIDE SEQUENCE [LARGE SCALE GENOMIC DNA]</scope>
</reference>
<evidence type="ECO:0000256" key="2">
    <source>
        <dbReference type="SAM" id="Phobius"/>
    </source>
</evidence>
<name>A0A1G4ECW3_PLAVI</name>
<feature type="compositionally biased region" description="Polar residues" evidence="1">
    <location>
        <begin position="204"/>
        <end position="217"/>
    </location>
</feature>
<dbReference type="VEuPathDB" id="PlasmoDB:PVW1_060032200"/>
<feature type="compositionally biased region" description="Polar residues" evidence="1">
    <location>
        <begin position="161"/>
        <end position="187"/>
    </location>
</feature>
<feature type="region of interest" description="Disordered" evidence="1">
    <location>
        <begin position="101"/>
        <end position="190"/>
    </location>
</feature>
<evidence type="ECO:0000313" key="4">
    <source>
        <dbReference type="Proteomes" id="UP000305196"/>
    </source>
</evidence>
<feature type="transmembrane region" description="Helical" evidence="2">
    <location>
        <begin position="427"/>
        <end position="447"/>
    </location>
</feature>
<feature type="compositionally biased region" description="Polar residues" evidence="1">
    <location>
        <begin position="378"/>
        <end position="396"/>
    </location>
</feature>
<keyword evidence="2" id="KW-0472">Membrane</keyword>
<feature type="region of interest" description="Disordered" evidence="1">
    <location>
        <begin position="369"/>
        <end position="396"/>
    </location>
</feature>
<keyword evidence="2" id="KW-0812">Transmembrane</keyword>
<evidence type="ECO:0000313" key="3">
    <source>
        <dbReference type="EMBL" id="SCA82177.1"/>
    </source>
</evidence>
<dbReference type="EMBL" id="FLYI01000508">
    <property type="protein sequence ID" value="SCA82177.1"/>
    <property type="molecule type" value="Genomic_DNA"/>
</dbReference>
<keyword evidence="2" id="KW-1133">Transmembrane helix</keyword>
<dbReference type="Proteomes" id="UP000305196">
    <property type="component" value="Unassembled WGS sequence"/>
</dbReference>
<evidence type="ECO:0000256" key="1">
    <source>
        <dbReference type="SAM" id="MobiDB-lite"/>
    </source>
</evidence>
<dbReference type="VEuPathDB" id="PlasmoDB:PVX_062690"/>
<gene>
    <name evidence="3" type="ORF">PVC01_000121100</name>
</gene>
<protein>
    <recommendedName>
        <fullName evidence="5">VIR protein</fullName>
    </recommendedName>
</protein>